<dbReference type="InterPro" id="IPR004788">
    <property type="entry name" value="Ribose5P_isomerase_type_A"/>
</dbReference>
<evidence type="ECO:0000256" key="3">
    <source>
        <dbReference type="ARBA" id="ARBA00022989"/>
    </source>
</evidence>
<keyword evidence="4" id="KW-0496">Mitochondrion</keyword>
<keyword evidence="3 6" id="KW-1133">Transmembrane helix</keyword>
<evidence type="ECO:0000256" key="5">
    <source>
        <dbReference type="ARBA" id="ARBA00023136"/>
    </source>
</evidence>
<reference evidence="7 8" key="1">
    <citation type="journal article" date="2020" name="Mol. Plant">
        <title>The Chromosome-Based Rubber Tree Genome Provides New Insights into Spurge Genome Evolution and Rubber Biosynthesis.</title>
        <authorList>
            <person name="Liu J."/>
            <person name="Shi C."/>
            <person name="Shi C.C."/>
            <person name="Li W."/>
            <person name="Zhang Q.J."/>
            <person name="Zhang Y."/>
            <person name="Li K."/>
            <person name="Lu H.F."/>
            <person name="Shi C."/>
            <person name="Zhu S.T."/>
            <person name="Xiao Z.Y."/>
            <person name="Nan H."/>
            <person name="Yue Y."/>
            <person name="Zhu X.G."/>
            <person name="Wu Y."/>
            <person name="Hong X.N."/>
            <person name="Fan G.Y."/>
            <person name="Tong Y."/>
            <person name="Zhang D."/>
            <person name="Mao C.L."/>
            <person name="Liu Y.L."/>
            <person name="Hao S.J."/>
            <person name="Liu W.Q."/>
            <person name="Lv M.Q."/>
            <person name="Zhang H.B."/>
            <person name="Liu Y."/>
            <person name="Hu-Tang G.R."/>
            <person name="Wang J.P."/>
            <person name="Wang J.H."/>
            <person name="Sun Y.H."/>
            <person name="Ni S.B."/>
            <person name="Chen W.B."/>
            <person name="Zhang X.C."/>
            <person name="Jiao Y.N."/>
            <person name="Eichler E.E."/>
            <person name="Li G.H."/>
            <person name="Liu X."/>
            <person name="Gao L.Z."/>
        </authorList>
    </citation>
    <scope>NUCLEOTIDE SEQUENCE [LARGE SCALE GENOMIC DNA]</scope>
    <source>
        <strain evidence="8">cv. GT1</strain>
        <tissue evidence="7">Leaf</tissue>
    </source>
</reference>
<evidence type="ECO:0000256" key="6">
    <source>
        <dbReference type="SAM" id="Phobius"/>
    </source>
</evidence>
<sequence>MVLGKLLCVTGYTNSSVDDVRITEGVAEGPRNAGSLVNLEDEAAFADAELEYSHRILAAAAYESWTPIYVKANNFLVMVAWSLKDSQNKERERVEDSEVEEIGNGISNIMNGRKGRVAKLRSKGSNGKENGGEPFVTDNGNYIVDLYVKRDIGGLKAASNAILRLAGVVEHGMFLDMANTVIVAGELGITIKNKHKQISNLFCQTARVSSSRRRHYIHLPLPSYTPESSLVVKESSVVYDVLEDIMEHIFVNLHSVEKNLQFWQSRAEVYMEVDRCGKELVKDPGKSFPSLLVTINGLFSNLEASIGHLHAIRRTNSSVDGSYSFPLLFERLAEVNREGFQWTECEIADAINLVNKNIQKLDSYLSLMVAKHQKPKKVTQYWICYACGAVGLSVCSMWLLRHSRLMGSPDIDNWICEAKDSAVTLFDI</sequence>
<dbReference type="AlphaFoldDB" id="A0A6A6KUU9"/>
<keyword evidence="5 6" id="KW-0472">Membrane</keyword>
<evidence type="ECO:0000313" key="8">
    <source>
        <dbReference type="Proteomes" id="UP000467840"/>
    </source>
</evidence>
<protein>
    <submittedName>
        <fullName evidence="7">Uncharacterized protein</fullName>
    </submittedName>
</protein>
<accession>A0A6A6KUU9</accession>
<keyword evidence="8" id="KW-1185">Reference proteome</keyword>
<evidence type="ECO:0000313" key="7">
    <source>
        <dbReference type="EMBL" id="KAF2291803.1"/>
    </source>
</evidence>
<feature type="transmembrane region" description="Helical" evidence="6">
    <location>
        <begin position="380"/>
        <end position="400"/>
    </location>
</feature>
<dbReference type="InterPro" id="IPR013946">
    <property type="entry name" value="NCA2-like"/>
</dbReference>
<name>A0A6A6KUU9_HEVBR</name>
<dbReference type="PANTHER" id="PTHR28234">
    <property type="entry name" value="NUCLEAR CONTROL OF ATPASE PROTEIN 2"/>
    <property type="match status" value="1"/>
</dbReference>
<keyword evidence="2 6" id="KW-0812">Transmembrane</keyword>
<dbReference type="GO" id="GO:0004751">
    <property type="term" value="F:ribose-5-phosphate isomerase activity"/>
    <property type="evidence" value="ECO:0007669"/>
    <property type="project" value="InterPro"/>
</dbReference>
<gene>
    <name evidence="7" type="ORF">GH714_035669</name>
</gene>
<evidence type="ECO:0000256" key="4">
    <source>
        <dbReference type="ARBA" id="ARBA00023128"/>
    </source>
</evidence>
<evidence type="ECO:0000256" key="1">
    <source>
        <dbReference type="ARBA" id="ARBA00004225"/>
    </source>
</evidence>
<dbReference type="PANTHER" id="PTHR28234:SF1">
    <property type="entry name" value="NUCLEAR CONTROL OF ATPASE PROTEIN 2"/>
    <property type="match status" value="1"/>
</dbReference>
<dbReference type="Pfam" id="PF06026">
    <property type="entry name" value="Rib_5-P_isom_A"/>
    <property type="match status" value="1"/>
</dbReference>
<comment type="subcellular location">
    <subcellularLocation>
        <location evidence="1">Mitochondrion membrane</location>
        <topology evidence="1">Multi-pass membrane protein</topology>
    </subcellularLocation>
</comment>
<dbReference type="GO" id="GO:0009052">
    <property type="term" value="P:pentose-phosphate shunt, non-oxidative branch"/>
    <property type="evidence" value="ECO:0007669"/>
    <property type="project" value="InterPro"/>
</dbReference>
<dbReference type="EMBL" id="JAAGAX010000015">
    <property type="protein sequence ID" value="KAF2291803.1"/>
    <property type="molecule type" value="Genomic_DNA"/>
</dbReference>
<evidence type="ECO:0000256" key="2">
    <source>
        <dbReference type="ARBA" id="ARBA00022692"/>
    </source>
</evidence>
<proteinExistence type="predicted"/>
<organism evidence="7 8">
    <name type="scientific">Hevea brasiliensis</name>
    <name type="common">Para rubber tree</name>
    <name type="synonym">Siphonia brasiliensis</name>
    <dbReference type="NCBI Taxonomy" id="3981"/>
    <lineage>
        <taxon>Eukaryota</taxon>
        <taxon>Viridiplantae</taxon>
        <taxon>Streptophyta</taxon>
        <taxon>Embryophyta</taxon>
        <taxon>Tracheophyta</taxon>
        <taxon>Spermatophyta</taxon>
        <taxon>Magnoliopsida</taxon>
        <taxon>eudicotyledons</taxon>
        <taxon>Gunneridae</taxon>
        <taxon>Pentapetalae</taxon>
        <taxon>rosids</taxon>
        <taxon>fabids</taxon>
        <taxon>Malpighiales</taxon>
        <taxon>Euphorbiaceae</taxon>
        <taxon>Crotonoideae</taxon>
        <taxon>Micrandreae</taxon>
        <taxon>Hevea</taxon>
    </lineage>
</organism>
<dbReference type="GO" id="GO:0005741">
    <property type="term" value="C:mitochondrial outer membrane"/>
    <property type="evidence" value="ECO:0007669"/>
    <property type="project" value="TreeGrafter"/>
</dbReference>
<dbReference type="SUPFAM" id="SSF75445">
    <property type="entry name" value="D-ribose-5-phosphate isomerase (RpiA), lid domain"/>
    <property type="match status" value="1"/>
</dbReference>
<dbReference type="Proteomes" id="UP000467840">
    <property type="component" value="Chromosome 2"/>
</dbReference>
<comment type="caution">
    <text evidence="7">The sequence shown here is derived from an EMBL/GenBank/DDBJ whole genome shotgun (WGS) entry which is preliminary data.</text>
</comment>
<dbReference type="Gene3D" id="3.30.70.260">
    <property type="match status" value="1"/>
</dbReference>